<name>A0A841CBB7_9PSEU</name>
<comment type="caution">
    <text evidence="1">The sequence shown here is derived from an EMBL/GenBank/DDBJ whole genome shotgun (WGS) entry which is preliminary data.</text>
</comment>
<evidence type="ECO:0000313" key="2">
    <source>
        <dbReference type="Proteomes" id="UP000547510"/>
    </source>
</evidence>
<reference evidence="1 2" key="1">
    <citation type="submission" date="2020-08" db="EMBL/GenBank/DDBJ databases">
        <title>Genomic Encyclopedia of Type Strains, Phase III (KMG-III): the genomes of soil and plant-associated and newly described type strains.</title>
        <authorList>
            <person name="Whitman W."/>
        </authorList>
    </citation>
    <scope>NUCLEOTIDE SEQUENCE [LARGE SCALE GENOMIC DNA]</scope>
    <source>
        <strain evidence="1 2">CECT 8640</strain>
    </source>
</reference>
<organism evidence="1 2">
    <name type="scientific">Saccharothrix tamanrassetensis</name>
    <dbReference type="NCBI Taxonomy" id="1051531"/>
    <lineage>
        <taxon>Bacteria</taxon>
        <taxon>Bacillati</taxon>
        <taxon>Actinomycetota</taxon>
        <taxon>Actinomycetes</taxon>
        <taxon>Pseudonocardiales</taxon>
        <taxon>Pseudonocardiaceae</taxon>
        <taxon>Saccharothrix</taxon>
    </lineage>
</organism>
<sequence>MAERSCPRESAGDVSNTRLRRVADLPLHESAAALIAPDRSVVVGELLARLAEADGVAGARGRQLPVCHRAGSALAGVHGRQRRRPTEADRLAEIAVRPEHLVLGLIKAVGGPVERRHAGWDSGWT</sequence>
<evidence type="ECO:0000313" key="1">
    <source>
        <dbReference type="EMBL" id="MBB5953644.1"/>
    </source>
</evidence>
<keyword evidence="2" id="KW-1185">Reference proteome</keyword>
<dbReference type="EMBL" id="JACHJN010000001">
    <property type="protein sequence ID" value="MBB5953644.1"/>
    <property type="molecule type" value="Genomic_DNA"/>
</dbReference>
<proteinExistence type="predicted"/>
<gene>
    <name evidence="1" type="ORF">FHS29_000214</name>
</gene>
<dbReference type="RefSeq" id="WP_184687344.1">
    <property type="nucleotide sequence ID" value="NZ_JACHJN010000001.1"/>
</dbReference>
<dbReference type="Proteomes" id="UP000547510">
    <property type="component" value="Unassembled WGS sequence"/>
</dbReference>
<dbReference type="AlphaFoldDB" id="A0A841CBB7"/>
<accession>A0A841CBB7</accession>
<protein>
    <submittedName>
        <fullName evidence="1">Uncharacterized protein</fullName>
    </submittedName>
</protein>